<reference evidence="1 2" key="1">
    <citation type="submission" date="2023-08" db="EMBL/GenBank/DDBJ databases">
        <title>Black Yeasts Isolated from many extreme environments.</title>
        <authorList>
            <person name="Coleine C."/>
            <person name="Stajich J.E."/>
            <person name="Selbmann L."/>
        </authorList>
    </citation>
    <scope>NUCLEOTIDE SEQUENCE [LARGE SCALE GENOMIC DNA]</scope>
    <source>
        <strain evidence="1 2">CCFEE 5935</strain>
    </source>
</reference>
<organism evidence="1 2">
    <name type="scientific">Saxophila tyrrhenica</name>
    <dbReference type="NCBI Taxonomy" id="1690608"/>
    <lineage>
        <taxon>Eukaryota</taxon>
        <taxon>Fungi</taxon>
        <taxon>Dikarya</taxon>
        <taxon>Ascomycota</taxon>
        <taxon>Pezizomycotina</taxon>
        <taxon>Dothideomycetes</taxon>
        <taxon>Dothideomycetidae</taxon>
        <taxon>Mycosphaerellales</taxon>
        <taxon>Extremaceae</taxon>
        <taxon>Saxophila</taxon>
    </lineage>
</organism>
<dbReference type="RefSeq" id="XP_064664031.1">
    <property type="nucleotide sequence ID" value="XM_064797797.1"/>
</dbReference>
<protein>
    <submittedName>
        <fullName evidence="1">Uncharacterized protein</fullName>
    </submittedName>
</protein>
<accession>A0AAV9PSS1</accession>
<dbReference type="Proteomes" id="UP001337655">
    <property type="component" value="Unassembled WGS sequence"/>
</dbReference>
<evidence type="ECO:0000313" key="1">
    <source>
        <dbReference type="EMBL" id="KAK5175393.1"/>
    </source>
</evidence>
<evidence type="ECO:0000313" key="2">
    <source>
        <dbReference type="Proteomes" id="UP001337655"/>
    </source>
</evidence>
<dbReference type="EMBL" id="JAVRRT010000001">
    <property type="protein sequence ID" value="KAK5175393.1"/>
    <property type="molecule type" value="Genomic_DNA"/>
</dbReference>
<dbReference type="GeneID" id="89921882"/>
<sequence length="115" mass="13324">MVVWNWDTTASEAWQIGEDLWKFRRKQKVWYWAIFGAMPGTAVWEEKMANNEKASLNNEYPTPPPIVRPAFPVMLGKLQEANETRIVKEKEGDSQWRTGPRFLARGSRTLTGPLM</sequence>
<name>A0AAV9PSS1_9PEZI</name>
<comment type="caution">
    <text evidence="1">The sequence shown here is derived from an EMBL/GenBank/DDBJ whole genome shotgun (WGS) entry which is preliminary data.</text>
</comment>
<keyword evidence="2" id="KW-1185">Reference proteome</keyword>
<proteinExistence type="predicted"/>
<gene>
    <name evidence="1" type="ORF">LTR77_000532</name>
</gene>
<dbReference type="AlphaFoldDB" id="A0AAV9PSS1"/>